<keyword evidence="2" id="KW-0436">Ligase</keyword>
<name>A0A3E0DND7_9GAMM</name>
<dbReference type="SUPFAM" id="SSF55144">
    <property type="entry name" value="LigT-like"/>
    <property type="match status" value="1"/>
</dbReference>
<dbReference type="AlphaFoldDB" id="A0A3E0DND7"/>
<protein>
    <submittedName>
        <fullName evidence="2">2'-5' RNA ligase</fullName>
    </submittedName>
</protein>
<dbReference type="RefSeq" id="WP_115897238.1">
    <property type="nucleotide sequence ID" value="NZ_QUNG01000004.1"/>
</dbReference>
<evidence type="ECO:0000256" key="1">
    <source>
        <dbReference type="SAM" id="SignalP"/>
    </source>
</evidence>
<feature type="chain" id="PRO_5017542773" evidence="1">
    <location>
        <begin position="28"/>
        <end position="230"/>
    </location>
</feature>
<accession>A0A3E0DND7</accession>
<feature type="signal peptide" evidence="1">
    <location>
        <begin position="1"/>
        <end position="27"/>
    </location>
</feature>
<gene>
    <name evidence="2" type="ORF">DFP81_104219</name>
</gene>
<dbReference type="Pfam" id="PF13563">
    <property type="entry name" value="2_5_RNA_ligase2"/>
    <property type="match status" value="1"/>
</dbReference>
<dbReference type="Gene3D" id="3.90.1140.10">
    <property type="entry name" value="Cyclic phosphodiesterase"/>
    <property type="match status" value="1"/>
</dbReference>
<keyword evidence="3" id="KW-1185">Reference proteome</keyword>
<dbReference type="EMBL" id="QUNG01000004">
    <property type="protein sequence ID" value="REG84340.1"/>
    <property type="molecule type" value="Genomic_DNA"/>
</dbReference>
<evidence type="ECO:0000313" key="3">
    <source>
        <dbReference type="Proteomes" id="UP000256542"/>
    </source>
</evidence>
<evidence type="ECO:0000313" key="2">
    <source>
        <dbReference type="EMBL" id="REG84340.1"/>
    </source>
</evidence>
<dbReference type="Proteomes" id="UP000256542">
    <property type="component" value="Unassembled WGS sequence"/>
</dbReference>
<dbReference type="OrthoDB" id="79662at2"/>
<comment type="caution">
    <text evidence="2">The sequence shown here is derived from an EMBL/GenBank/DDBJ whole genome shotgun (WGS) entry which is preliminary data.</text>
</comment>
<keyword evidence="1" id="KW-0732">Signal</keyword>
<dbReference type="InterPro" id="IPR009097">
    <property type="entry name" value="Cyclic_Pdiesterase"/>
</dbReference>
<dbReference type="GO" id="GO:0016874">
    <property type="term" value="F:ligase activity"/>
    <property type="evidence" value="ECO:0007669"/>
    <property type="project" value="UniProtKB-KW"/>
</dbReference>
<proteinExistence type="predicted"/>
<sequence>MIRTRTFTPLTFVLTFLLSLLPFSAHAANQSVSFNVFAIPSQPIIDLVQETSEGLKKQGITSFYEKGFPVHATLYLTDYPQGSEQSIKQAVAKVVARFQAFPIQAQGFTVTQSQWAFIDISPSGRLQRLADEITLALEPMRNQQASLPTWVKNFPNKLAAFKRYGSPNVFQNFQPHLTLLANETSPKLAAFHSMMKTHPPMAKGQIIGVGIGISDQWGQQKEVIAHYYFK</sequence>
<organism evidence="2 3">
    <name type="scientific">Marinomonas pollencensis</name>
    <dbReference type="NCBI Taxonomy" id="491954"/>
    <lineage>
        <taxon>Bacteria</taxon>
        <taxon>Pseudomonadati</taxon>
        <taxon>Pseudomonadota</taxon>
        <taxon>Gammaproteobacteria</taxon>
        <taxon>Oceanospirillales</taxon>
        <taxon>Oceanospirillaceae</taxon>
        <taxon>Marinomonas</taxon>
    </lineage>
</organism>
<reference evidence="2 3" key="1">
    <citation type="submission" date="2018-08" db="EMBL/GenBank/DDBJ databases">
        <title>Genomic Encyclopedia of Type Strains, Phase III (KMG-III): the genomes of soil and plant-associated and newly described type strains.</title>
        <authorList>
            <person name="Whitman W."/>
        </authorList>
    </citation>
    <scope>NUCLEOTIDE SEQUENCE [LARGE SCALE GENOMIC DNA]</scope>
    <source>
        <strain evidence="2 3">CECT 7375</strain>
    </source>
</reference>